<dbReference type="InterPro" id="IPR010879">
    <property type="entry name" value="DUF1508"/>
</dbReference>
<dbReference type="Gene3D" id="2.30.29.80">
    <property type="match status" value="1"/>
</dbReference>
<dbReference type="AlphaFoldDB" id="A0A2S3ZBK9"/>
<dbReference type="EMBL" id="PPXF01000053">
    <property type="protein sequence ID" value="POH62822.1"/>
    <property type="molecule type" value="Genomic_DNA"/>
</dbReference>
<feature type="domain" description="DUF1508" evidence="1">
    <location>
        <begin position="10"/>
        <end position="54"/>
    </location>
</feature>
<name>A0A2S3ZBK9_9MICO</name>
<dbReference type="PANTHER" id="PTHR40606">
    <property type="match status" value="1"/>
</dbReference>
<dbReference type="InterPro" id="IPR036913">
    <property type="entry name" value="YegP-like_sf"/>
</dbReference>
<dbReference type="InterPro" id="IPR051141">
    <property type="entry name" value="UPF0339_domain"/>
</dbReference>
<accession>A0A2S3ZBK9</accession>
<organism evidence="2 3">
    <name type="scientific">Cryobacterium zongtaii</name>
    <dbReference type="NCBI Taxonomy" id="1259217"/>
    <lineage>
        <taxon>Bacteria</taxon>
        <taxon>Bacillati</taxon>
        <taxon>Actinomycetota</taxon>
        <taxon>Actinomycetes</taxon>
        <taxon>Micrococcales</taxon>
        <taxon>Microbacteriaceae</taxon>
        <taxon>Cryobacterium</taxon>
    </lineage>
</organism>
<sequence>MSGKYELTADRSGGYVFKLKTHSGEVLMTSESYQTKAAALKGIEVVKADAKGKVVDLTEPQ</sequence>
<reference evidence="2 3" key="1">
    <citation type="submission" date="2018-01" db="EMBL/GenBank/DDBJ databases">
        <title>Cryobacterium sp. nov., from glaciers in China.</title>
        <authorList>
            <person name="Liu Q."/>
            <person name="Xin Y.-H."/>
        </authorList>
    </citation>
    <scope>NUCLEOTIDE SEQUENCE [LARGE SCALE GENOMIC DNA]</scope>
    <source>
        <strain evidence="2 3">TMB1-8</strain>
    </source>
</reference>
<comment type="caution">
    <text evidence="2">The sequence shown here is derived from an EMBL/GenBank/DDBJ whole genome shotgun (WGS) entry which is preliminary data.</text>
</comment>
<dbReference type="Proteomes" id="UP000237104">
    <property type="component" value="Unassembled WGS sequence"/>
</dbReference>
<gene>
    <name evidence="2" type="ORF">C3B59_11465</name>
</gene>
<dbReference type="RefSeq" id="WP_088455393.1">
    <property type="nucleotide sequence ID" value="NZ_PPXF01000053.1"/>
</dbReference>
<evidence type="ECO:0000313" key="2">
    <source>
        <dbReference type="EMBL" id="POH62822.1"/>
    </source>
</evidence>
<dbReference type="PANTHER" id="PTHR40606:SF1">
    <property type="entry name" value="UPF0339 PROTEIN YEGP"/>
    <property type="match status" value="1"/>
</dbReference>
<evidence type="ECO:0000313" key="3">
    <source>
        <dbReference type="Proteomes" id="UP000237104"/>
    </source>
</evidence>
<evidence type="ECO:0000259" key="1">
    <source>
        <dbReference type="Pfam" id="PF07411"/>
    </source>
</evidence>
<proteinExistence type="predicted"/>
<protein>
    <submittedName>
        <fullName evidence="2">DUF1508 domain-containing protein</fullName>
    </submittedName>
</protein>
<dbReference type="SUPFAM" id="SSF160113">
    <property type="entry name" value="YegP-like"/>
    <property type="match status" value="1"/>
</dbReference>
<dbReference type="OrthoDB" id="9802792at2"/>
<dbReference type="Pfam" id="PF07411">
    <property type="entry name" value="DUF1508"/>
    <property type="match status" value="1"/>
</dbReference>